<feature type="non-terminal residue" evidence="1">
    <location>
        <position position="137"/>
    </location>
</feature>
<dbReference type="OrthoDB" id="8197232at2759"/>
<sequence>MKNSDSWDVYDLPNNLIRSVMGHIAEPMAICINNCLAQGKFPDKLKITKTVPVHKKHSDTFCLESYRPISVFLVLSKFFECYKETIIYIFRMPLRHMKGDMKITLCDLSKALDCVVHAILFDKLQYYAIRGKELDII</sequence>
<gene>
    <name evidence="1" type="ORF">J437_LFUL019076</name>
</gene>
<keyword evidence="2" id="KW-1185">Reference proteome</keyword>
<dbReference type="AlphaFoldDB" id="A0A8K0P9T9"/>
<name>A0A8K0P9T9_LADFU</name>
<organism evidence="1 2">
    <name type="scientific">Ladona fulva</name>
    <name type="common">Scarce chaser dragonfly</name>
    <name type="synonym">Libellula fulva</name>
    <dbReference type="NCBI Taxonomy" id="123851"/>
    <lineage>
        <taxon>Eukaryota</taxon>
        <taxon>Metazoa</taxon>
        <taxon>Ecdysozoa</taxon>
        <taxon>Arthropoda</taxon>
        <taxon>Hexapoda</taxon>
        <taxon>Insecta</taxon>
        <taxon>Pterygota</taxon>
        <taxon>Palaeoptera</taxon>
        <taxon>Odonata</taxon>
        <taxon>Epiprocta</taxon>
        <taxon>Anisoptera</taxon>
        <taxon>Libelluloidea</taxon>
        <taxon>Libellulidae</taxon>
        <taxon>Ladona</taxon>
    </lineage>
</organism>
<reference evidence="1" key="1">
    <citation type="submission" date="2013-04" db="EMBL/GenBank/DDBJ databases">
        <authorList>
            <person name="Qu J."/>
            <person name="Murali S.C."/>
            <person name="Bandaranaike D."/>
            <person name="Bellair M."/>
            <person name="Blankenburg K."/>
            <person name="Chao H."/>
            <person name="Dinh H."/>
            <person name="Doddapaneni H."/>
            <person name="Downs B."/>
            <person name="Dugan-Rocha S."/>
            <person name="Elkadiri S."/>
            <person name="Gnanaolivu R.D."/>
            <person name="Hernandez B."/>
            <person name="Javaid M."/>
            <person name="Jayaseelan J.C."/>
            <person name="Lee S."/>
            <person name="Li M."/>
            <person name="Ming W."/>
            <person name="Munidasa M."/>
            <person name="Muniz J."/>
            <person name="Nguyen L."/>
            <person name="Ongeri F."/>
            <person name="Osuji N."/>
            <person name="Pu L.-L."/>
            <person name="Puazo M."/>
            <person name="Qu C."/>
            <person name="Quiroz J."/>
            <person name="Raj R."/>
            <person name="Weissenberger G."/>
            <person name="Xin Y."/>
            <person name="Zou X."/>
            <person name="Han Y."/>
            <person name="Richards S."/>
            <person name="Worley K."/>
            <person name="Muzny D."/>
            <person name="Gibbs R."/>
        </authorList>
    </citation>
    <scope>NUCLEOTIDE SEQUENCE</scope>
    <source>
        <strain evidence="1">Sampled in the wild</strain>
    </source>
</reference>
<protein>
    <submittedName>
        <fullName evidence="1">Uncharacterized protein</fullName>
    </submittedName>
</protein>
<dbReference type="EMBL" id="KZ309590">
    <property type="protein sequence ID" value="KAG8239316.1"/>
    <property type="molecule type" value="Genomic_DNA"/>
</dbReference>
<accession>A0A8K0P9T9</accession>
<comment type="caution">
    <text evidence="1">The sequence shown here is derived from an EMBL/GenBank/DDBJ whole genome shotgun (WGS) entry which is preliminary data.</text>
</comment>
<evidence type="ECO:0000313" key="2">
    <source>
        <dbReference type="Proteomes" id="UP000792457"/>
    </source>
</evidence>
<reference evidence="1" key="2">
    <citation type="submission" date="2017-10" db="EMBL/GenBank/DDBJ databases">
        <title>Ladona fulva Genome sequencing and assembly.</title>
        <authorList>
            <person name="Murali S."/>
            <person name="Richards S."/>
            <person name="Bandaranaike D."/>
            <person name="Bellair M."/>
            <person name="Blankenburg K."/>
            <person name="Chao H."/>
            <person name="Dinh H."/>
            <person name="Doddapaneni H."/>
            <person name="Dugan-Rocha S."/>
            <person name="Elkadiri S."/>
            <person name="Gnanaolivu R."/>
            <person name="Hernandez B."/>
            <person name="Skinner E."/>
            <person name="Javaid M."/>
            <person name="Lee S."/>
            <person name="Li M."/>
            <person name="Ming W."/>
            <person name="Munidasa M."/>
            <person name="Muniz J."/>
            <person name="Nguyen L."/>
            <person name="Hughes D."/>
            <person name="Osuji N."/>
            <person name="Pu L.-L."/>
            <person name="Puazo M."/>
            <person name="Qu C."/>
            <person name="Quiroz J."/>
            <person name="Raj R."/>
            <person name="Weissenberger G."/>
            <person name="Xin Y."/>
            <person name="Zou X."/>
            <person name="Han Y."/>
            <person name="Worley K."/>
            <person name="Muzny D."/>
            <person name="Gibbs R."/>
        </authorList>
    </citation>
    <scope>NUCLEOTIDE SEQUENCE</scope>
    <source>
        <strain evidence="1">Sampled in the wild</strain>
    </source>
</reference>
<evidence type="ECO:0000313" key="1">
    <source>
        <dbReference type="EMBL" id="KAG8239316.1"/>
    </source>
</evidence>
<proteinExistence type="predicted"/>
<dbReference type="Proteomes" id="UP000792457">
    <property type="component" value="Unassembled WGS sequence"/>
</dbReference>